<reference evidence="3" key="2">
    <citation type="submission" date="2023-06" db="EMBL/GenBank/DDBJ databases">
        <authorList>
            <consortium name="Lawrence Berkeley National Laboratory"/>
            <person name="Haridas S."/>
            <person name="Hensen N."/>
            <person name="Bonometti L."/>
            <person name="Westerberg I."/>
            <person name="Brannstrom I.O."/>
            <person name="Guillou S."/>
            <person name="Cros-Aarteil S."/>
            <person name="Calhoun S."/>
            <person name="Kuo A."/>
            <person name="Mondo S."/>
            <person name="Pangilinan J."/>
            <person name="Riley R."/>
            <person name="Labutti K."/>
            <person name="Andreopoulos B."/>
            <person name="Lipzen A."/>
            <person name="Chen C."/>
            <person name="Yanf M."/>
            <person name="Daum C."/>
            <person name="Ng V."/>
            <person name="Clum A."/>
            <person name="Steindorff A."/>
            <person name="Ohm R."/>
            <person name="Martin F."/>
            <person name="Silar P."/>
            <person name="Natvig D."/>
            <person name="Lalanne C."/>
            <person name="Gautier V."/>
            <person name="Ament-Velasquez S.L."/>
            <person name="Kruys A."/>
            <person name="Hutchinson M.I."/>
            <person name="Powell A.J."/>
            <person name="Barry K."/>
            <person name="Miller A.N."/>
            <person name="Grigoriev I.V."/>
            <person name="Debuchy R."/>
            <person name="Gladieux P."/>
            <person name="Thoren M.H."/>
            <person name="Johannesson H."/>
        </authorList>
    </citation>
    <scope>NUCLEOTIDE SEQUENCE</scope>
    <source>
        <strain evidence="3">CBS 958.72</strain>
    </source>
</reference>
<dbReference type="AlphaFoldDB" id="A0AAE0K8J1"/>
<dbReference type="InterPro" id="IPR000953">
    <property type="entry name" value="Chromo/chromo_shadow_dom"/>
</dbReference>
<reference evidence="3" key="1">
    <citation type="journal article" date="2023" name="Mol. Phylogenet. Evol.">
        <title>Genome-scale phylogeny and comparative genomics of the fungal order Sordariales.</title>
        <authorList>
            <person name="Hensen N."/>
            <person name="Bonometti L."/>
            <person name="Westerberg I."/>
            <person name="Brannstrom I.O."/>
            <person name="Guillou S."/>
            <person name="Cros-Aarteil S."/>
            <person name="Calhoun S."/>
            <person name="Haridas S."/>
            <person name="Kuo A."/>
            <person name="Mondo S."/>
            <person name="Pangilinan J."/>
            <person name="Riley R."/>
            <person name="LaButti K."/>
            <person name="Andreopoulos B."/>
            <person name="Lipzen A."/>
            <person name="Chen C."/>
            <person name="Yan M."/>
            <person name="Daum C."/>
            <person name="Ng V."/>
            <person name="Clum A."/>
            <person name="Steindorff A."/>
            <person name="Ohm R.A."/>
            <person name="Martin F."/>
            <person name="Silar P."/>
            <person name="Natvig D.O."/>
            <person name="Lalanne C."/>
            <person name="Gautier V."/>
            <person name="Ament-Velasquez S.L."/>
            <person name="Kruys A."/>
            <person name="Hutchinson M.I."/>
            <person name="Powell A.J."/>
            <person name="Barry K."/>
            <person name="Miller A.N."/>
            <person name="Grigoriev I.V."/>
            <person name="Debuchy R."/>
            <person name="Gladieux P."/>
            <person name="Hiltunen Thoren M."/>
            <person name="Johannesson H."/>
        </authorList>
    </citation>
    <scope>NUCLEOTIDE SEQUENCE</scope>
    <source>
        <strain evidence="3">CBS 958.72</strain>
    </source>
</reference>
<keyword evidence="4" id="KW-1185">Reference proteome</keyword>
<feature type="region of interest" description="Disordered" evidence="1">
    <location>
        <begin position="64"/>
        <end position="95"/>
    </location>
</feature>
<accession>A0AAE0K8J1</accession>
<proteinExistence type="predicted"/>
<name>A0AAE0K8J1_9PEZI</name>
<feature type="domain" description="Chromo" evidence="2">
    <location>
        <begin position="181"/>
        <end position="218"/>
    </location>
</feature>
<comment type="caution">
    <text evidence="3">The sequence shown here is derived from an EMBL/GenBank/DDBJ whole genome shotgun (WGS) entry which is preliminary data.</text>
</comment>
<protein>
    <recommendedName>
        <fullName evidence="2">Chromo domain-containing protein</fullName>
    </recommendedName>
</protein>
<dbReference type="Proteomes" id="UP001287356">
    <property type="component" value="Unassembled WGS sequence"/>
</dbReference>
<organism evidence="3 4">
    <name type="scientific">Lasiosphaeria ovina</name>
    <dbReference type="NCBI Taxonomy" id="92902"/>
    <lineage>
        <taxon>Eukaryota</taxon>
        <taxon>Fungi</taxon>
        <taxon>Dikarya</taxon>
        <taxon>Ascomycota</taxon>
        <taxon>Pezizomycotina</taxon>
        <taxon>Sordariomycetes</taxon>
        <taxon>Sordariomycetidae</taxon>
        <taxon>Sordariales</taxon>
        <taxon>Lasiosphaeriaceae</taxon>
        <taxon>Lasiosphaeria</taxon>
    </lineage>
</organism>
<dbReference type="PROSITE" id="PS50013">
    <property type="entry name" value="CHROMO_2"/>
    <property type="match status" value="1"/>
</dbReference>
<evidence type="ECO:0000256" key="1">
    <source>
        <dbReference type="SAM" id="MobiDB-lite"/>
    </source>
</evidence>
<feature type="compositionally biased region" description="Basic and acidic residues" evidence="1">
    <location>
        <begin position="66"/>
        <end position="79"/>
    </location>
</feature>
<evidence type="ECO:0000313" key="3">
    <source>
        <dbReference type="EMBL" id="KAK3371620.1"/>
    </source>
</evidence>
<evidence type="ECO:0000259" key="2">
    <source>
        <dbReference type="PROSITE" id="PS50013"/>
    </source>
</evidence>
<sequence length="218" mass="24776">MKRSANPEFPSSHISGKIVIAGDFISPVSPFSCLPPAKISSIMPIGFMKRGGHRPVFTRHPAHVAEQPRDITKAHHTAEQPRQSTKSRLKQSGTRRLRSALRSQVPITDLVSASSTLLRFILEDPDDVPYSLVKFQVQNGERQAWIYETDIQAICPDLVWSFWDGNRDQMILGQGGYTEFYQIQKVYAVHGSRCYVEWVGYEHPTWEPTSNIPDWLLN</sequence>
<gene>
    <name evidence="3" type="ORF">B0T24DRAFT_629710</name>
</gene>
<evidence type="ECO:0000313" key="4">
    <source>
        <dbReference type="Proteomes" id="UP001287356"/>
    </source>
</evidence>
<dbReference type="EMBL" id="JAULSN010000005">
    <property type="protein sequence ID" value="KAK3371620.1"/>
    <property type="molecule type" value="Genomic_DNA"/>
</dbReference>
<feature type="compositionally biased region" description="Basic residues" evidence="1">
    <location>
        <begin position="85"/>
        <end position="95"/>
    </location>
</feature>